<dbReference type="Pfam" id="PF00566">
    <property type="entry name" value="RabGAP-TBC"/>
    <property type="match status" value="1"/>
</dbReference>
<feature type="non-terminal residue" evidence="4">
    <location>
        <position position="474"/>
    </location>
</feature>
<dbReference type="EMBL" id="MCGO01000040">
    <property type="protein sequence ID" value="ORY39267.1"/>
    <property type="molecule type" value="Genomic_DNA"/>
</dbReference>
<evidence type="ECO:0000313" key="5">
    <source>
        <dbReference type="Proteomes" id="UP000193642"/>
    </source>
</evidence>
<feature type="region of interest" description="Disordered" evidence="2">
    <location>
        <begin position="251"/>
        <end position="274"/>
    </location>
</feature>
<organism evidence="4 5">
    <name type="scientific">Rhizoclosmatium globosum</name>
    <dbReference type="NCBI Taxonomy" id="329046"/>
    <lineage>
        <taxon>Eukaryota</taxon>
        <taxon>Fungi</taxon>
        <taxon>Fungi incertae sedis</taxon>
        <taxon>Chytridiomycota</taxon>
        <taxon>Chytridiomycota incertae sedis</taxon>
        <taxon>Chytridiomycetes</taxon>
        <taxon>Chytridiales</taxon>
        <taxon>Chytriomycetaceae</taxon>
        <taxon>Rhizoclosmatium</taxon>
    </lineage>
</organism>
<reference evidence="4 5" key="1">
    <citation type="submission" date="2016-07" db="EMBL/GenBank/DDBJ databases">
        <title>Pervasive Adenine N6-methylation of Active Genes in Fungi.</title>
        <authorList>
            <consortium name="DOE Joint Genome Institute"/>
            <person name="Mondo S.J."/>
            <person name="Dannebaum R.O."/>
            <person name="Kuo R.C."/>
            <person name="Labutti K."/>
            <person name="Haridas S."/>
            <person name="Kuo A."/>
            <person name="Salamov A."/>
            <person name="Ahrendt S.R."/>
            <person name="Lipzen A."/>
            <person name="Sullivan W."/>
            <person name="Andreopoulos W.B."/>
            <person name="Clum A."/>
            <person name="Lindquist E."/>
            <person name="Daum C."/>
            <person name="Ramamoorthy G.K."/>
            <person name="Gryganskyi A."/>
            <person name="Culley D."/>
            <person name="Magnuson J.K."/>
            <person name="James T.Y."/>
            <person name="O'Malley M.A."/>
            <person name="Stajich J.E."/>
            <person name="Spatafora J.W."/>
            <person name="Visel A."/>
            <person name="Grigoriev I.V."/>
        </authorList>
    </citation>
    <scope>NUCLEOTIDE SEQUENCE [LARGE SCALE GENOMIC DNA]</scope>
    <source>
        <strain evidence="4 5">JEL800</strain>
    </source>
</reference>
<feature type="compositionally biased region" description="Pro residues" evidence="2">
    <location>
        <begin position="264"/>
        <end position="274"/>
    </location>
</feature>
<feature type="domain" description="Rab-GAP TBC" evidence="3">
    <location>
        <begin position="215"/>
        <end position="405"/>
    </location>
</feature>
<feature type="region of interest" description="Disordered" evidence="2">
    <location>
        <begin position="455"/>
        <end position="474"/>
    </location>
</feature>
<dbReference type="InterPro" id="IPR000195">
    <property type="entry name" value="Rab-GAP-TBC_dom"/>
</dbReference>
<name>A0A1Y2BX87_9FUNG</name>
<protein>
    <submittedName>
        <fullName evidence="4">RabGAP/TBC</fullName>
    </submittedName>
</protein>
<dbReference type="SUPFAM" id="SSF47923">
    <property type="entry name" value="Ypt/Rab-GAP domain of gyp1p"/>
    <property type="match status" value="2"/>
</dbReference>
<dbReference type="PANTHER" id="PTHR22957:SF502">
    <property type="entry name" value="SMALL G PROTEIN SIGNALING MODULATOR 2-RELATED"/>
    <property type="match status" value="1"/>
</dbReference>
<evidence type="ECO:0000256" key="1">
    <source>
        <dbReference type="ARBA" id="ARBA00022468"/>
    </source>
</evidence>
<dbReference type="AlphaFoldDB" id="A0A1Y2BX87"/>
<dbReference type="InterPro" id="IPR035969">
    <property type="entry name" value="Rab-GAP_TBC_sf"/>
</dbReference>
<dbReference type="Proteomes" id="UP000193642">
    <property type="component" value="Unassembled WGS sequence"/>
</dbReference>
<evidence type="ECO:0000313" key="4">
    <source>
        <dbReference type="EMBL" id="ORY39267.1"/>
    </source>
</evidence>
<keyword evidence="5" id="KW-1185">Reference proteome</keyword>
<dbReference type="OrthoDB" id="10264062at2759"/>
<dbReference type="PANTHER" id="PTHR22957">
    <property type="entry name" value="TBC1 DOMAIN FAMILY MEMBER GTPASE-ACTIVATING PROTEIN"/>
    <property type="match status" value="1"/>
</dbReference>
<evidence type="ECO:0000256" key="2">
    <source>
        <dbReference type="SAM" id="MobiDB-lite"/>
    </source>
</evidence>
<dbReference type="PROSITE" id="PS50086">
    <property type="entry name" value="TBC_RABGAP"/>
    <property type="match status" value="1"/>
</dbReference>
<evidence type="ECO:0000259" key="3">
    <source>
        <dbReference type="PROSITE" id="PS50086"/>
    </source>
</evidence>
<gene>
    <name evidence="4" type="ORF">BCR33DRAFT_720105</name>
</gene>
<dbReference type="Gene3D" id="1.10.8.270">
    <property type="entry name" value="putative rabgap domain of human tbc1 domain family member 14 like domains"/>
    <property type="match status" value="1"/>
</dbReference>
<dbReference type="SMART" id="SM00164">
    <property type="entry name" value="TBC"/>
    <property type="match status" value="1"/>
</dbReference>
<accession>A0A1Y2BX87</accession>
<keyword evidence="1" id="KW-0343">GTPase activation</keyword>
<dbReference type="GO" id="GO:0005096">
    <property type="term" value="F:GTPase activator activity"/>
    <property type="evidence" value="ECO:0007669"/>
    <property type="project" value="UniProtKB-KW"/>
</dbReference>
<sequence>MDPLSLAAHETKWRVLERFARVTAYTNTLLSAPIARPLLPFLPPSLHPHNPHNPNNAPNQAFDDGIIDYEPARVYLAKWSHDLQVARSREFEALSLAASTLGESGRLVMRKNDATSTSSTKQKKLGVWDETTLAETQIGAFVVLSTDTTPPPPKVSQWRLGLMNISYYIQDEISDSDREDVVDLGVGNGRIVAAQSEIQRRIFVGGVDPELRGQKIKAKNTAEYWRMKYEWLADPDADMYRDASMRVDKDVPRTDRGHPFYNDPNPPTPRPPGVGPFSPHQNILRDILITYACSYPDSDGIGYVQGQSDLLSPILIICNGDEVDAFYIFANLMNAHHLQTISRLLQVTDPIFHSHLSTKLEGGNFFFTFRCFQDTCTLWEVVQTRWAAGGVNDFLYLWHAIMRYLWTFDELLKYINDLAGVIPINSTLEAAELLYLRFRVRAASLGVLPVLAAEEDPSSAKNRGKGKKKKEEIP</sequence>
<dbReference type="STRING" id="329046.A0A1Y2BX87"/>
<proteinExistence type="predicted"/>
<comment type="caution">
    <text evidence="4">The sequence shown here is derived from an EMBL/GenBank/DDBJ whole genome shotgun (WGS) entry which is preliminary data.</text>
</comment>